<dbReference type="KEGG" id="emv:HQR01_13500"/>
<dbReference type="GO" id="GO:0000271">
    <property type="term" value="P:polysaccharide biosynthetic process"/>
    <property type="evidence" value="ECO:0007669"/>
    <property type="project" value="InterPro"/>
</dbReference>
<dbReference type="Pfam" id="PF05159">
    <property type="entry name" value="Capsule_synth"/>
    <property type="match status" value="1"/>
</dbReference>
<organism evidence="1 2">
    <name type="scientific">Erythrobacter mangrovi</name>
    <dbReference type="NCBI Taxonomy" id="2739433"/>
    <lineage>
        <taxon>Bacteria</taxon>
        <taxon>Pseudomonadati</taxon>
        <taxon>Pseudomonadota</taxon>
        <taxon>Alphaproteobacteria</taxon>
        <taxon>Sphingomonadales</taxon>
        <taxon>Erythrobacteraceae</taxon>
        <taxon>Erythrobacter/Porphyrobacter group</taxon>
        <taxon>Erythrobacter</taxon>
    </lineage>
</organism>
<evidence type="ECO:0008006" key="3">
    <source>
        <dbReference type="Google" id="ProtNLM"/>
    </source>
</evidence>
<dbReference type="CDD" id="cd16439">
    <property type="entry name" value="beta_Kdo_transferase_KpsC_2"/>
    <property type="match status" value="1"/>
</dbReference>
<dbReference type="RefSeq" id="WP_173215430.1">
    <property type="nucleotide sequence ID" value="NZ_CP053921.1"/>
</dbReference>
<dbReference type="AlphaFoldDB" id="A0A7D3XJT5"/>
<reference evidence="1 2" key="1">
    <citation type="submission" date="2020-05" db="EMBL/GenBank/DDBJ databases">
        <title>Erythrobacter mangrovi sp. nov., isolated from rhizosphere soil of mangrove plant (Kandelia candel).</title>
        <authorList>
            <person name="Ye Y.H."/>
        </authorList>
    </citation>
    <scope>NUCLEOTIDE SEQUENCE [LARGE SCALE GENOMIC DNA]</scope>
    <source>
        <strain evidence="1 2">EB310</strain>
    </source>
</reference>
<dbReference type="GO" id="GO:0015774">
    <property type="term" value="P:polysaccharide transport"/>
    <property type="evidence" value="ECO:0007669"/>
    <property type="project" value="InterPro"/>
</dbReference>
<keyword evidence="2" id="KW-1185">Reference proteome</keyword>
<evidence type="ECO:0000313" key="2">
    <source>
        <dbReference type="Proteomes" id="UP000504693"/>
    </source>
</evidence>
<accession>A0A7D3XJT5</accession>
<dbReference type="InterPro" id="IPR007833">
    <property type="entry name" value="Capsule_polysaccharide_synth"/>
</dbReference>
<dbReference type="EMBL" id="CP053921">
    <property type="protein sequence ID" value="QKG72299.1"/>
    <property type="molecule type" value="Genomic_DNA"/>
</dbReference>
<gene>
    <name evidence="1" type="ORF">HQR01_13500</name>
</gene>
<protein>
    <recommendedName>
        <fullName evidence="3">Capsule biosynthesis protein</fullName>
    </recommendedName>
</protein>
<name>A0A7D3XJT5_9SPHN</name>
<proteinExistence type="predicted"/>
<evidence type="ECO:0000313" key="1">
    <source>
        <dbReference type="EMBL" id="QKG72299.1"/>
    </source>
</evidence>
<dbReference type="Proteomes" id="UP000504693">
    <property type="component" value="Chromosome"/>
</dbReference>
<sequence>MEPVPLLAIPPFPGARAPRFASPGRTVTGDPTALLTALAKHRVGGCYWGPLLPHPASVSVLDGTAKPLPEAFAWPATCDPWTLLDSAACARLSEGDPRALLALAAEVPVTLVSDNGREREAGEADAERLLEAHLAGWQWHNPFDGGALSALEAIALCGMWRALIDANRRIHSVMGIAHWKKPTVSALLWAGSPVPYNRSLTDLPEGGAVALWRTRISAAQARKLEMVSPPVFEIEDGFIRSAGLGADCVPPLSIIVDEEGPHFVPGAPSGIERLLQDGKFSTELLARAGALRAAVVAGGLSKYEKGSGEPLVRFGGDRRHVLVPGQVEDDRAVTSGGALSSNLELLRRARAEAGPDAYLIYKPHPDVLAGHRRGLIPEREMAALADRVETNTPMAALIDMVDELHVNSSLAGFEALMRGKRVTVHGVPFYAGWGLTIDRGPVPARRTTRRTLDEMVAAALLLYPRYLDPLSGLPCPAEVLVQRLNIGPLKLRKSERTIVSFRRVIGKINNLLKAGRR</sequence>